<dbReference type="EMBL" id="FRFE01000001">
    <property type="protein sequence ID" value="SHO43133.1"/>
    <property type="molecule type" value="Genomic_DNA"/>
</dbReference>
<name>A0A1M7XWJ6_9BACT</name>
<feature type="domain" description="DUF7088" evidence="8">
    <location>
        <begin position="283"/>
        <end position="385"/>
    </location>
</feature>
<evidence type="ECO:0000256" key="3">
    <source>
        <dbReference type="ARBA" id="ARBA00022692"/>
    </source>
</evidence>
<evidence type="ECO:0000313" key="10">
    <source>
        <dbReference type="Proteomes" id="UP000184603"/>
    </source>
</evidence>
<dbReference type="InterPro" id="IPR051449">
    <property type="entry name" value="ABC-2_transporter_component"/>
</dbReference>
<reference evidence="9 10" key="1">
    <citation type="submission" date="2016-12" db="EMBL/GenBank/DDBJ databases">
        <authorList>
            <person name="Song W.-J."/>
            <person name="Kurnit D.M."/>
        </authorList>
    </citation>
    <scope>NUCLEOTIDE SEQUENCE [LARGE SCALE GENOMIC DNA]</scope>
    <source>
        <strain evidence="9 10">DSM 18488</strain>
    </source>
</reference>
<dbReference type="Pfam" id="PF23357">
    <property type="entry name" value="DUF7088"/>
    <property type="match status" value="1"/>
</dbReference>
<dbReference type="PANTHER" id="PTHR30294:SF29">
    <property type="entry name" value="MULTIDRUG ABC TRANSPORTER PERMEASE YBHS-RELATED"/>
    <property type="match status" value="1"/>
</dbReference>
<evidence type="ECO:0000313" key="9">
    <source>
        <dbReference type="EMBL" id="SHO43133.1"/>
    </source>
</evidence>
<evidence type="ECO:0000256" key="6">
    <source>
        <dbReference type="SAM" id="Phobius"/>
    </source>
</evidence>
<feature type="transmembrane region" description="Helical" evidence="6">
    <location>
        <begin position="161"/>
        <end position="186"/>
    </location>
</feature>
<evidence type="ECO:0000259" key="7">
    <source>
        <dbReference type="Pfam" id="PF09822"/>
    </source>
</evidence>
<dbReference type="GO" id="GO:0140359">
    <property type="term" value="F:ABC-type transporter activity"/>
    <property type="evidence" value="ECO:0007669"/>
    <property type="project" value="InterPro"/>
</dbReference>
<evidence type="ECO:0000256" key="5">
    <source>
        <dbReference type="ARBA" id="ARBA00023136"/>
    </source>
</evidence>
<dbReference type="GO" id="GO:0005886">
    <property type="term" value="C:plasma membrane"/>
    <property type="evidence" value="ECO:0007669"/>
    <property type="project" value="UniProtKB-SubCell"/>
</dbReference>
<feature type="transmembrane region" description="Helical" evidence="6">
    <location>
        <begin position="216"/>
        <end position="233"/>
    </location>
</feature>
<dbReference type="OrthoDB" id="9794512at2"/>
<dbReference type="PANTHER" id="PTHR30294">
    <property type="entry name" value="MEMBRANE COMPONENT OF ABC TRANSPORTER YHHJ-RELATED"/>
    <property type="match status" value="1"/>
</dbReference>
<dbReference type="Pfam" id="PF09822">
    <property type="entry name" value="ABC_transp_aux"/>
    <property type="match status" value="1"/>
</dbReference>
<dbReference type="InterPro" id="IPR055396">
    <property type="entry name" value="DUF7088"/>
</dbReference>
<proteinExistence type="predicted"/>
<dbReference type="InterPro" id="IPR019196">
    <property type="entry name" value="ABC_transp_unknown"/>
</dbReference>
<dbReference type="AlphaFoldDB" id="A0A1M7XWJ6"/>
<dbReference type="Proteomes" id="UP000184603">
    <property type="component" value="Unassembled WGS sequence"/>
</dbReference>
<evidence type="ECO:0000256" key="2">
    <source>
        <dbReference type="ARBA" id="ARBA00022475"/>
    </source>
</evidence>
<keyword evidence="5 6" id="KW-0472">Membrane</keyword>
<feature type="domain" description="ABC-type uncharacterised transport system" evidence="7">
    <location>
        <begin position="586"/>
        <end position="878"/>
    </location>
</feature>
<feature type="transmembrane region" description="Helical" evidence="6">
    <location>
        <begin position="133"/>
        <end position="154"/>
    </location>
</feature>
<feature type="transmembrane region" description="Helical" evidence="6">
    <location>
        <begin position="95"/>
        <end position="113"/>
    </location>
</feature>
<feature type="transmembrane region" description="Helical" evidence="6">
    <location>
        <begin position="928"/>
        <end position="944"/>
    </location>
</feature>
<dbReference type="RefSeq" id="WP_073611656.1">
    <property type="nucleotide sequence ID" value="NZ_FRFE01000001.1"/>
</dbReference>
<keyword evidence="10" id="KW-1185">Reference proteome</keyword>
<dbReference type="STRING" id="1121416.SAMN02745220_00308"/>
<dbReference type="Pfam" id="PF12679">
    <property type="entry name" value="ABC2_membrane_2"/>
    <property type="match status" value="1"/>
</dbReference>
<protein>
    <submittedName>
        <fullName evidence="9">ABC-2 type transport system permease protein</fullName>
    </submittedName>
</protein>
<keyword evidence="4 6" id="KW-1133">Transmembrane helix</keyword>
<feature type="transmembrane region" description="Helical" evidence="6">
    <location>
        <begin position="53"/>
        <end position="74"/>
    </location>
</feature>
<feature type="transmembrane region" description="Helical" evidence="6">
    <location>
        <begin position="253"/>
        <end position="270"/>
    </location>
</feature>
<comment type="subcellular location">
    <subcellularLocation>
        <location evidence="1">Cell membrane</location>
        <topology evidence="1">Multi-pass membrane protein</topology>
    </subcellularLocation>
</comment>
<feature type="transmembrane region" description="Helical" evidence="6">
    <location>
        <begin position="12"/>
        <end position="38"/>
    </location>
</feature>
<sequence length="967" mass="107674">MTTILRITKKEFGAFFSSPIAFIFIGVFLAATLFIFFWVEKFFATNIAEIRPLFSWMPILMIFLTAAVTMRLWAEERRAGTLEFLLTSPVSPCDLVLGKFFACLWLVGVSLILTLPLPVTVSFLGPLDWGPVLGGYVATMFLAAAYIAIGLFVSVKSDNQIVSLITSSLICFLFYLIGSDMLIGFFGNRGAELLQLLGSGSRFESITRGVIDLRDLYYYLAIMGVFICLNIYALEKIRWADNPVNSRHRSWQLATALLIANFIAANFWLAPIGQLRADMTHGQIYSISETTRSYLGQLKEPLLIRGYFSAQTHPLLAPLVPRLRDLLAEYAVAGGDRVHVEFIDPTEHPDLEQEAGQKYGIRPVPFQTASKYQAAVTNSYFDLLIQYGDQFEVLGFRDLIEVKVQGDQDLQVELRNPEYDITRSIKKVLYSYQGGGDLFATIAKPVTFTGYFSPDDRLPNELVTLKQSISELTAEMKKEGGEHFTATVVDPDGGDGNIAKKLENEYGFRPMALSILDTRSFWFYMTLSSGDEIVEIPLPEDLSKESIKRAMETGLKRFGAGFAKTIALNTPRPQPPMPQYGMMEPPGPQFNVLHQLLEKEHKIVDTDLASGHMPEEADLLMVVSPESMTDKQLFGMDQFLMQGGTVVIAASPYTIGVRNGLTADNKPTGLEEWLKFHGITIGDKLVMDDRNSAFPIPVQRKVGAFTVQETKLVNYPYFVDIRPDGMNQESGLMTGLNQLTMTWPSPISVDHDKNKERKVTRLLESSDDSWLSTSTTITPDFQTYGEAGFAAGDDRDRQLLAVSVEGKFTSYFAGKPSPLAAAEAMTAADPATATDKSEETKGVITRQIDHSPESARIIVFGSSTFASDDAISISSSTMQTSYLNPVQMLTNTADWSLEDRGLLSIRGRGHFSRTLLPMSRDMQMVCEYLNYALAATGLVLIWFIKRNIVRRNEKHSLALLQESFGRI</sequence>
<evidence type="ECO:0000256" key="4">
    <source>
        <dbReference type="ARBA" id="ARBA00022989"/>
    </source>
</evidence>
<keyword evidence="2" id="KW-1003">Cell membrane</keyword>
<evidence type="ECO:0000256" key="1">
    <source>
        <dbReference type="ARBA" id="ARBA00004651"/>
    </source>
</evidence>
<keyword evidence="3 6" id="KW-0812">Transmembrane</keyword>
<evidence type="ECO:0000259" key="8">
    <source>
        <dbReference type="Pfam" id="PF23357"/>
    </source>
</evidence>
<accession>A0A1M7XWJ6</accession>
<organism evidence="9 10">
    <name type="scientific">Desulfopila aestuarii DSM 18488</name>
    <dbReference type="NCBI Taxonomy" id="1121416"/>
    <lineage>
        <taxon>Bacteria</taxon>
        <taxon>Pseudomonadati</taxon>
        <taxon>Thermodesulfobacteriota</taxon>
        <taxon>Desulfobulbia</taxon>
        <taxon>Desulfobulbales</taxon>
        <taxon>Desulfocapsaceae</taxon>
        <taxon>Desulfopila</taxon>
    </lineage>
</organism>
<gene>
    <name evidence="9" type="ORF">SAMN02745220_00308</name>
</gene>